<reference evidence="16 17" key="1">
    <citation type="submission" date="2014-07" db="EMBL/GenBank/DDBJ databases">
        <title>Genome sequence of Lactococcus lactis subsp. lactis NCDO 2118, a GABA-producing strain.</title>
        <authorList>
            <person name="Oliveira L.C."/>
            <person name="Saraiva T.D.L."/>
            <person name="Soares S.C."/>
            <person name="Ramos R.T.J."/>
            <person name="Sa P.H.C.G."/>
            <person name="Carneiro A.R."/>
            <person name="Miranda F."/>
            <person name="Freire M."/>
            <person name="Renan W."/>
            <person name="Oliveira A.F.Jr."/>
            <person name="Santos A.R."/>
            <person name="Pinto A.C."/>
            <person name="Souza B.M."/>
            <person name="Castro C.P."/>
            <person name="Diniz C.A.A."/>
            <person name="Rocha C.S."/>
            <person name="Mariano D.C.B."/>
            <person name="Aguiar E.L."/>
            <person name="Folador E.L."/>
            <person name="Barbosa E.G.V."/>
            <person name="Aburjaile F.F."/>
            <person name="Goncalves L.A."/>
            <person name="Guimaraes L.C."/>
            <person name="Azevedo M.S.P."/>
            <person name="Agresti P.C.M."/>
            <person name="Faria R.F."/>
            <person name="Tiwari S."/>
            <person name="Almeida S.S."/>
            <person name="Hassan S.S."/>
            <person name="Pereira V.B."/>
            <person name="Abreu V.A.C."/>
            <person name="Pereira U.P."/>
            <person name="Dorella F.A."/>
            <person name="Carvalho A.F."/>
            <person name="Pereira F.L."/>
            <person name="Leal C.A.G."/>
            <person name="Figueiredo H.C.P."/>
            <person name="Silva A."/>
            <person name="Miyoshi A."/>
            <person name="Azevedo V."/>
        </authorList>
    </citation>
    <scope>NUCLEOTIDE SEQUENCE [LARGE SCALE GENOMIC DNA]</scope>
    <source>
        <strain evidence="16 17">NCDO 2118</strain>
    </source>
</reference>
<dbReference type="InterPro" id="IPR020588">
    <property type="entry name" value="RecA_ATP-bd"/>
</dbReference>
<dbReference type="GO" id="GO:0005737">
    <property type="term" value="C:cytoplasm"/>
    <property type="evidence" value="ECO:0007669"/>
    <property type="project" value="UniProtKB-SubCell"/>
</dbReference>
<dbReference type="KEGG" id="llx:NCDO2118_0417"/>
<accession>A0ABC8A400</accession>
<evidence type="ECO:0000256" key="8">
    <source>
        <dbReference type="ARBA" id="ARBA00023204"/>
    </source>
</evidence>
<proteinExistence type="inferred from homology"/>
<dbReference type="SMART" id="SM00382">
    <property type="entry name" value="AAA"/>
    <property type="match status" value="1"/>
</dbReference>
<keyword evidence="7 10" id="KW-0233">DNA recombination</keyword>
<feature type="compositionally biased region" description="Acidic residues" evidence="13">
    <location>
        <begin position="378"/>
        <end position="387"/>
    </location>
</feature>
<dbReference type="PANTHER" id="PTHR45900">
    <property type="entry name" value="RECA"/>
    <property type="match status" value="1"/>
</dbReference>
<evidence type="ECO:0000256" key="2">
    <source>
        <dbReference type="ARBA" id="ARBA00015553"/>
    </source>
</evidence>
<evidence type="ECO:0000256" key="6">
    <source>
        <dbReference type="ARBA" id="ARBA00023125"/>
    </source>
</evidence>
<feature type="binding site" evidence="10">
    <location>
        <begin position="80"/>
        <end position="87"/>
    </location>
    <ligand>
        <name>ATP</name>
        <dbReference type="ChEBI" id="CHEBI:30616"/>
    </ligand>
</feature>
<evidence type="ECO:0000259" key="15">
    <source>
        <dbReference type="PROSITE" id="PS50163"/>
    </source>
</evidence>
<dbReference type="CDD" id="cd00983">
    <property type="entry name" value="RecA"/>
    <property type="match status" value="1"/>
</dbReference>
<dbReference type="Gene3D" id="3.40.50.300">
    <property type="entry name" value="P-loop containing nucleotide triphosphate hydrolases"/>
    <property type="match status" value="1"/>
</dbReference>
<keyword evidence="9 10" id="KW-0742">SOS response</keyword>
<evidence type="ECO:0000256" key="1">
    <source>
        <dbReference type="ARBA" id="ARBA00009391"/>
    </source>
</evidence>
<protein>
    <recommendedName>
        <fullName evidence="2 10">Protein RecA</fullName>
    </recommendedName>
    <alternativeName>
        <fullName evidence="10 11">Recombinase A</fullName>
    </alternativeName>
</protein>
<evidence type="ECO:0000313" key="17">
    <source>
        <dbReference type="Proteomes" id="UP000028594"/>
    </source>
</evidence>
<dbReference type="GO" id="GO:0006281">
    <property type="term" value="P:DNA repair"/>
    <property type="evidence" value="ECO:0007669"/>
    <property type="project" value="UniProtKB-UniRule"/>
</dbReference>
<dbReference type="InterPro" id="IPR027417">
    <property type="entry name" value="P-loop_NTPase"/>
</dbReference>
<dbReference type="PROSITE" id="PS00321">
    <property type="entry name" value="RECA_1"/>
    <property type="match status" value="1"/>
</dbReference>
<dbReference type="Proteomes" id="UP000028594">
    <property type="component" value="Chromosome"/>
</dbReference>
<dbReference type="PRINTS" id="PR00142">
    <property type="entry name" value="RECA"/>
</dbReference>
<feature type="domain" description="RecA family profile 2" evidence="15">
    <location>
        <begin position="214"/>
        <end position="291"/>
    </location>
</feature>
<keyword evidence="4 10" id="KW-0227">DNA damage</keyword>
<organism evidence="16 17">
    <name type="scientific">Lactococcus lactis subsp. lactis NCDO 2118</name>
    <dbReference type="NCBI Taxonomy" id="1117941"/>
    <lineage>
        <taxon>Bacteria</taxon>
        <taxon>Bacillati</taxon>
        <taxon>Bacillota</taxon>
        <taxon>Bacilli</taxon>
        <taxon>Lactobacillales</taxon>
        <taxon>Streptococcaceae</taxon>
        <taxon>Lactococcus</taxon>
    </lineage>
</organism>
<evidence type="ECO:0000256" key="4">
    <source>
        <dbReference type="ARBA" id="ARBA00022763"/>
    </source>
</evidence>
<dbReference type="GO" id="GO:0003684">
    <property type="term" value="F:damaged DNA binding"/>
    <property type="evidence" value="ECO:0007669"/>
    <property type="project" value="UniProtKB-UniRule"/>
</dbReference>
<keyword evidence="6 10" id="KW-0238">DNA-binding</keyword>
<dbReference type="SUPFAM" id="SSF54752">
    <property type="entry name" value="RecA protein, C-terminal domain"/>
    <property type="match status" value="1"/>
</dbReference>
<comment type="similarity">
    <text evidence="1 10 12">Belongs to the RecA family.</text>
</comment>
<evidence type="ECO:0000256" key="3">
    <source>
        <dbReference type="ARBA" id="ARBA00022741"/>
    </source>
</evidence>
<keyword evidence="8 10" id="KW-0234">DNA repair</keyword>
<dbReference type="InterPro" id="IPR013765">
    <property type="entry name" value="DNA_recomb/repair_RecA"/>
</dbReference>
<dbReference type="HAMAP" id="MF_00268">
    <property type="entry name" value="RecA"/>
    <property type="match status" value="1"/>
</dbReference>
<keyword evidence="10" id="KW-0963">Cytoplasm</keyword>
<evidence type="ECO:0000313" key="16">
    <source>
        <dbReference type="EMBL" id="AII11916.1"/>
    </source>
</evidence>
<dbReference type="GO" id="GO:0006310">
    <property type="term" value="P:DNA recombination"/>
    <property type="evidence" value="ECO:0007669"/>
    <property type="project" value="UniProtKB-UniRule"/>
</dbReference>
<dbReference type="InterPro" id="IPR003593">
    <property type="entry name" value="AAA+_ATPase"/>
</dbReference>
<gene>
    <name evidence="16" type="primary">recA1</name>
    <name evidence="10" type="synonym">recA</name>
    <name evidence="16" type="ORF">NCDO2118_0417</name>
</gene>
<dbReference type="GO" id="GO:0008094">
    <property type="term" value="F:ATP-dependent activity, acting on DNA"/>
    <property type="evidence" value="ECO:0007669"/>
    <property type="project" value="UniProtKB-UniRule"/>
</dbReference>
<evidence type="ECO:0000256" key="7">
    <source>
        <dbReference type="ARBA" id="ARBA00023172"/>
    </source>
</evidence>
<dbReference type="InterPro" id="IPR020584">
    <property type="entry name" value="DNA_recomb/repair_RecA_CS"/>
</dbReference>
<dbReference type="PROSITE" id="PS50162">
    <property type="entry name" value="RECA_2"/>
    <property type="match status" value="1"/>
</dbReference>
<evidence type="ECO:0000259" key="14">
    <source>
        <dbReference type="PROSITE" id="PS50162"/>
    </source>
</evidence>
<name>A0ABC8A400_LACLL</name>
<evidence type="ECO:0000256" key="10">
    <source>
        <dbReference type="HAMAP-Rule" id="MF_00268"/>
    </source>
</evidence>
<comment type="subcellular location">
    <subcellularLocation>
        <location evidence="10">Cytoplasm</location>
    </subcellularLocation>
</comment>
<feature type="region of interest" description="Disordered" evidence="13">
    <location>
        <begin position="356"/>
        <end position="387"/>
    </location>
</feature>
<sequence>MATKKKTNFDDITKKYGAERDKALADALALIEKDFGKGSLMRLGEAANQKVSVVSSGSLALDIALGAGGYPKGRIVEIYGPESSGKTTVALHAVAAVQKEGGIAAFIDAENALDPEYAKALGVNIDELLLSQPDYGEQGLQIAEKLITSGAVDLVVIDSVAALVPKAEIDGEIGDSSVGLQARMMSQAMRKLAGHINKTKTTAIFINQLREKVGVMFGSPETTPGGRALKFYASVRLDVRGSTKIEEGSGDNKTQIGKITKIKVVKNKVAPPFKVALVDIMFGEGISRTGELLNIAVDEGIIKKSGAWFAYNDEKIGQGAEKAKNYLKEHQEIFDEIDHKVRAAHGLLDEAEVVETTEDTSTKAKATKAKKEEKVVETEEIELELED</sequence>
<comment type="function">
    <text evidence="10">Can catalyze the hydrolysis of ATP in the presence of single-stranded DNA, the ATP-dependent uptake of single-stranded DNA by duplex DNA, and the ATP-dependent hybridization of homologous single-stranded DNAs. It interacts with LexA causing its activation and leading to its autocatalytic cleavage.</text>
</comment>
<evidence type="ECO:0000256" key="11">
    <source>
        <dbReference type="RuleBase" id="RU000526"/>
    </source>
</evidence>
<evidence type="ECO:0000256" key="12">
    <source>
        <dbReference type="RuleBase" id="RU004527"/>
    </source>
</evidence>
<evidence type="ECO:0000256" key="13">
    <source>
        <dbReference type="SAM" id="MobiDB-lite"/>
    </source>
</evidence>
<dbReference type="Pfam" id="PF00154">
    <property type="entry name" value="RecA_N"/>
    <property type="match status" value="1"/>
</dbReference>
<dbReference type="EMBL" id="CP009054">
    <property type="protein sequence ID" value="AII11916.1"/>
    <property type="molecule type" value="Genomic_DNA"/>
</dbReference>
<evidence type="ECO:0000256" key="5">
    <source>
        <dbReference type="ARBA" id="ARBA00022840"/>
    </source>
</evidence>
<dbReference type="RefSeq" id="WP_012897202.1">
    <property type="nucleotide sequence ID" value="NZ_CP009054.1"/>
</dbReference>
<dbReference type="FunFam" id="3.40.50.300:FF:000087">
    <property type="entry name" value="Recombinase RecA"/>
    <property type="match status" value="1"/>
</dbReference>
<dbReference type="InterPro" id="IPR049261">
    <property type="entry name" value="RecA-like_C"/>
</dbReference>
<keyword evidence="5 10" id="KW-0067">ATP-binding</keyword>
<dbReference type="InterPro" id="IPR023400">
    <property type="entry name" value="RecA_C_sf"/>
</dbReference>
<dbReference type="InterPro" id="IPR049428">
    <property type="entry name" value="RecA-like_N"/>
</dbReference>
<dbReference type="Pfam" id="PF21096">
    <property type="entry name" value="RecA_C"/>
    <property type="match status" value="1"/>
</dbReference>
<dbReference type="PROSITE" id="PS50163">
    <property type="entry name" value="RECA_3"/>
    <property type="match status" value="1"/>
</dbReference>
<feature type="domain" description="RecA family profile 1" evidence="14">
    <location>
        <begin position="50"/>
        <end position="209"/>
    </location>
</feature>
<dbReference type="SUPFAM" id="SSF52540">
    <property type="entry name" value="P-loop containing nucleoside triphosphate hydrolases"/>
    <property type="match status" value="1"/>
</dbReference>
<dbReference type="InterPro" id="IPR020587">
    <property type="entry name" value="RecA_monomer-monomer_interface"/>
</dbReference>
<dbReference type="GO" id="GO:0005524">
    <property type="term" value="F:ATP binding"/>
    <property type="evidence" value="ECO:0007669"/>
    <property type="project" value="UniProtKB-UniRule"/>
</dbReference>
<evidence type="ECO:0000256" key="9">
    <source>
        <dbReference type="ARBA" id="ARBA00023236"/>
    </source>
</evidence>
<keyword evidence="3 10" id="KW-0547">Nucleotide-binding</keyword>
<dbReference type="AlphaFoldDB" id="A0ABC8A400"/>
<dbReference type="GO" id="GO:0009432">
    <property type="term" value="P:SOS response"/>
    <property type="evidence" value="ECO:0007669"/>
    <property type="project" value="UniProtKB-UniRule"/>
</dbReference>
<dbReference type="PANTHER" id="PTHR45900:SF1">
    <property type="entry name" value="MITOCHONDRIAL DNA REPAIR PROTEIN RECA HOMOLOG-RELATED"/>
    <property type="match status" value="1"/>
</dbReference>
<dbReference type="NCBIfam" id="TIGR02012">
    <property type="entry name" value="tigrfam_recA"/>
    <property type="match status" value="1"/>
</dbReference>
<dbReference type="GO" id="GO:0003697">
    <property type="term" value="F:single-stranded DNA binding"/>
    <property type="evidence" value="ECO:0007669"/>
    <property type="project" value="UniProtKB-UniRule"/>
</dbReference>